<organism evidence="2 3">
    <name type="scientific">Pipistrellus kuhlii</name>
    <name type="common">Kuhl's pipistrelle</name>
    <dbReference type="NCBI Taxonomy" id="59472"/>
    <lineage>
        <taxon>Eukaryota</taxon>
        <taxon>Metazoa</taxon>
        <taxon>Chordata</taxon>
        <taxon>Craniata</taxon>
        <taxon>Vertebrata</taxon>
        <taxon>Euteleostomi</taxon>
        <taxon>Mammalia</taxon>
        <taxon>Eutheria</taxon>
        <taxon>Laurasiatheria</taxon>
        <taxon>Chiroptera</taxon>
        <taxon>Yangochiroptera</taxon>
        <taxon>Vespertilionidae</taxon>
        <taxon>Pipistrellus</taxon>
    </lineage>
</organism>
<evidence type="ECO:0000256" key="1">
    <source>
        <dbReference type="SAM" id="SignalP"/>
    </source>
</evidence>
<gene>
    <name evidence="2" type="ORF">mPipKuh1_008740</name>
</gene>
<sequence>MFFPLGFLLVFLPAQTCSSGIHSPLLGTCRIRRCSGEARCRHCTTSQLHLLSWMSVPILPVTLESPKRSRIFLALACSFSPSMPAYSEKGIDRRSIRGTFIFLTASSHRFLLKLHTPAHSHGPLETIGVLLAWFHQILESYQHRHTPLVLPSNDIVLQDLGGNRGTEHQDPRSSYSEISSRPLLLPTMT</sequence>
<feature type="chain" id="PRO_5029598575" description="Secreted protein" evidence="1">
    <location>
        <begin position="19"/>
        <end position="189"/>
    </location>
</feature>
<dbReference type="Proteomes" id="UP000558488">
    <property type="component" value="Unassembled WGS sequence"/>
</dbReference>
<dbReference type="EMBL" id="JACAGB010000018">
    <property type="protein sequence ID" value="KAF6316237.1"/>
    <property type="molecule type" value="Genomic_DNA"/>
</dbReference>
<keyword evidence="3" id="KW-1185">Reference proteome</keyword>
<accession>A0A7J7UTK6</accession>
<evidence type="ECO:0000313" key="2">
    <source>
        <dbReference type="EMBL" id="KAF6316237.1"/>
    </source>
</evidence>
<evidence type="ECO:0000313" key="3">
    <source>
        <dbReference type="Proteomes" id="UP000558488"/>
    </source>
</evidence>
<reference evidence="2 3" key="1">
    <citation type="journal article" date="2020" name="Nature">
        <title>Six reference-quality genomes reveal evolution of bat adaptations.</title>
        <authorList>
            <person name="Jebb D."/>
            <person name="Huang Z."/>
            <person name="Pippel M."/>
            <person name="Hughes G.M."/>
            <person name="Lavrichenko K."/>
            <person name="Devanna P."/>
            <person name="Winkler S."/>
            <person name="Jermiin L.S."/>
            <person name="Skirmuntt E.C."/>
            <person name="Katzourakis A."/>
            <person name="Burkitt-Gray L."/>
            <person name="Ray D.A."/>
            <person name="Sullivan K.A.M."/>
            <person name="Roscito J.G."/>
            <person name="Kirilenko B.M."/>
            <person name="Davalos L.M."/>
            <person name="Corthals A.P."/>
            <person name="Power M.L."/>
            <person name="Jones G."/>
            <person name="Ransome R.D."/>
            <person name="Dechmann D.K.N."/>
            <person name="Locatelli A.G."/>
            <person name="Puechmaille S.J."/>
            <person name="Fedrigo O."/>
            <person name="Jarvis E.D."/>
            <person name="Hiller M."/>
            <person name="Vernes S.C."/>
            <person name="Myers E.W."/>
            <person name="Teeling E.C."/>
        </authorList>
    </citation>
    <scope>NUCLEOTIDE SEQUENCE [LARGE SCALE GENOMIC DNA]</scope>
    <source>
        <strain evidence="2">MPipKuh1</strain>
        <tissue evidence="2">Flight muscle</tissue>
    </source>
</reference>
<proteinExistence type="predicted"/>
<comment type="caution">
    <text evidence="2">The sequence shown here is derived from an EMBL/GenBank/DDBJ whole genome shotgun (WGS) entry which is preliminary data.</text>
</comment>
<keyword evidence="1" id="KW-0732">Signal</keyword>
<evidence type="ECO:0008006" key="4">
    <source>
        <dbReference type="Google" id="ProtNLM"/>
    </source>
</evidence>
<dbReference type="AlphaFoldDB" id="A0A7J7UTK6"/>
<name>A0A7J7UTK6_PIPKU</name>
<feature type="signal peptide" evidence="1">
    <location>
        <begin position="1"/>
        <end position="18"/>
    </location>
</feature>
<protein>
    <recommendedName>
        <fullName evidence="4">Secreted protein</fullName>
    </recommendedName>
</protein>